<dbReference type="PANTHER" id="PTHR41791">
    <property type="entry name" value="SSL7039 PROTEIN"/>
    <property type="match status" value="1"/>
</dbReference>
<dbReference type="EMBL" id="OU015584">
    <property type="protein sequence ID" value="CAG5084636.1"/>
    <property type="molecule type" value="Genomic_DNA"/>
</dbReference>
<dbReference type="RefSeq" id="WP_258542749.1">
    <property type="nucleotide sequence ID" value="NZ_OU015584.1"/>
</dbReference>
<dbReference type="InterPro" id="IPR014056">
    <property type="entry name" value="TypeIITA-like_toxin_pred"/>
</dbReference>
<accession>A0A916NC80</accession>
<evidence type="ECO:0000313" key="1">
    <source>
        <dbReference type="EMBL" id="CAG5084636.1"/>
    </source>
</evidence>
<dbReference type="KEGG" id="ptan:CRYO30217_02527"/>
<dbReference type="AlphaFoldDB" id="A0A916NC80"/>
<dbReference type="Proteomes" id="UP000683507">
    <property type="component" value="Chromosome"/>
</dbReference>
<dbReference type="PANTHER" id="PTHR41791:SF1">
    <property type="entry name" value="SSL7039 PROTEIN"/>
    <property type="match status" value="1"/>
</dbReference>
<reference evidence="1" key="1">
    <citation type="submission" date="2021-04" db="EMBL/GenBank/DDBJ databases">
        <authorList>
            <person name="Rodrigo-Torres L."/>
            <person name="Arahal R. D."/>
            <person name="Lucena T."/>
        </authorList>
    </citation>
    <scope>NUCLEOTIDE SEQUENCE</scope>
    <source>
        <strain evidence="1">AS29M-1</strain>
    </source>
</reference>
<keyword evidence="2" id="KW-1185">Reference proteome</keyword>
<sequence length="99" mass="11641">MYIIEKTPEFDKWLRKLKDRRAKAKILFRIQRIEEQGNFGDCQPIGEGLSELRIHYAKGYRVYIKEYSGTIVILLNGGDKSTQSKDIAKAKDLWTKYKK</sequence>
<protein>
    <recommendedName>
        <fullName evidence="3">Type II toxin-antitoxin system RelE/ParE family toxin</fullName>
    </recommendedName>
</protein>
<organism evidence="1 2">
    <name type="scientific">Parvicella tangerina</name>
    <dbReference type="NCBI Taxonomy" id="2829795"/>
    <lineage>
        <taxon>Bacteria</taxon>
        <taxon>Pseudomonadati</taxon>
        <taxon>Bacteroidota</taxon>
        <taxon>Flavobacteriia</taxon>
        <taxon>Flavobacteriales</taxon>
        <taxon>Parvicellaceae</taxon>
        <taxon>Parvicella</taxon>
    </lineage>
</organism>
<evidence type="ECO:0000313" key="2">
    <source>
        <dbReference type="Proteomes" id="UP000683507"/>
    </source>
</evidence>
<evidence type="ECO:0008006" key="3">
    <source>
        <dbReference type="Google" id="ProtNLM"/>
    </source>
</evidence>
<dbReference type="PIRSF" id="PIRSF028744">
    <property type="entry name" value="Addict_mod_HI1419"/>
    <property type="match status" value="1"/>
</dbReference>
<proteinExistence type="predicted"/>
<name>A0A916NC80_9FLAO</name>
<gene>
    <name evidence="1" type="ORF">CRYO30217_02527</name>
</gene>
<dbReference type="NCBIfam" id="TIGR02683">
    <property type="entry name" value="upstrm_HI1419"/>
    <property type="match status" value="1"/>
</dbReference>
<dbReference type="Pfam" id="PF05973">
    <property type="entry name" value="Gp49"/>
    <property type="match status" value="1"/>
</dbReference>
<dbReference type="InterPro" id="IPR009241">
    <property type="entry name" value="HigB-like"/>
</dbReference>